<name>A0ABS3AET7_9PSED</name>
<dbReference type="Pfam" id="PF00535">
    <property type="entry name" value="Glycos_transf_2"/>
    <property type="match status" value="1"/>
</dbReference>
<keyword evidence="4" id="KW-1185">Reference proteome</keyword>
<dbReference type="EMBL" id="JADEVO010000011">
    <property type="protein sequence ID" value="MBN3965667.1"/>
    <property type="molecule type" value="Genomic_DNA"/>
</dbReference>
<accession>A0ABS3AET7</accession>
<dbReference type="SUPFAM" id="SSF53448">
    <property type="entry name" value="Nucleotide-diphospho-sugar transferases"/>
    <property type="match status" value="1"/>
</dbReference>
<evidence type="ECO:0000313" key="4">
    <source>
        <dbReference type="Proteomes" id="UP000772591"/>
    </source>
</evidence>
<evidence type="ECO:0000313" key="3">
    <source>
        <dbReference type="EMBL" id="MBN3965667.1"/>
    </source>
</evidence>
<evidence type="ECO:0000259" key="2">
    <source>
        <dbReference type="Pfam" id="PF00535"/>
    </source>
</evidence>
<reference evidence="3 4" key="1">
    <citation type="journal article" date="2021" name="Int. J. Syst. Evol. Microbiol.">
        <title>Pseudomonas piscium sp. nov., Pseudomonas pisciculturae sp. nov., Pseudomonas mucoides sp. nov. and Pseudomonas neuropathica sp. nov. isolated from rainbow trout.</title>
        <authorList>
            <person name="Duman M."/>
            <person name="Mulet M."/>
            <person name="Altun S."/>
            <person name="Saticioglu I.B."/>
            <person name="Gomila M."/>
            <person name="Lalucat J."/>
            <person name="Garcia-Valdes E."/>
        </authorList>
    </citation>
    <scope>NUCLEOTIDE SEQUENCE [LARGE SCALE GENOMIC DNA]</scope>
    <source>
        <strain evidence="3 4">LMG 28632</strain>
    </source>
</reference>
<dbReference type="InterPro" id="IPR029044">
    <property type="entry name" value="Nucleotide-diphossugar_trans"/>
</dbReference>
<organism evidence="3 4">
    <name type="scientific">Pseudomonas gregormendelii</name>
    <dbReference type="NCBI Taxonomy" id="1628277"/>
    <lineage>
        <taxon>Bacteria</taxon>
        <taxon>Pseudomonadati</taxon>
        <taxon>Pseudomonadota</taxon>
        <taxon>Gammaproteobacteria</taxon>
        <taxon>Pseudomonadales</taxon>
        <taxon>Pseudomonadaceae</taxon>
        <taxon>Pseudomonas</taxon>
    </lineage>
</organism>
<keyword evidence="1" id="KW-0997">Cell inner membrane</keyword>
<feature type="domain" description="Glycosyltransferase 2-like" evidence="2">
    <location>
        <begin position="7"/>
        <end position="98"/>
    </location>
</feature>
<sequence length="272" mass="30814">MGREVAIGIVVYNAGENLLGRLKMAVAAGHSVYIFDNSPSNDSVKQLAKNQEGIEYFTCGNNVGLGYGISTVCAQAEADNFQALMFFDQDTGFSKETLDFVEQFYSDKKHLVSEYSAFLFNAKNVGEGATNHGGLRDVLLAINSGSLYFLKNLKKLGWHDHSYFVDGVDYKFCLDSSKNNMKIGECSYTPGFDHVTEQEDSIYSFLGKDYQFRPYSFKRIVDTSVSSVRLITYSLLNGEWKFLKVFVRLFSIYLVTQVYVRVANFWRRNKNV</sequence>
<gene>
    <name evidence="3" type="ORF">IMW75_10265</name>
</gene>
<comment type="caution">
    <text evidence="3">The sequence shown here is derived from an EMBL/GenBank/DDBJ whole genome shotgun (WGS) entry which is preliminary data.</text>
</comment>
<proteinExistence type="predicted"/>
<dbReference type="InterPro" id="IPR001173">
    <property type="entry name" value="Glyco_trans_2-like"/>
</dbReference>
<dbReference type="RefSeq" id="WP_205892541.1">
    <property type="nucleotide sequence ID" value="NZ_JADEVO010000011.1"/>
</dbReference>
<dbReference type="Proteomes" id="UP000772591">
    <property type="component" value="Unassembled WGS sequence"/>
</dbReference>
<keyword evidence="1" id="KW-1003">Cell membrane</keyword>
<keyword evidence="1" id="KW-0472">Membrane</keyword>
<evidence type="ECO:0000256" key="1">
    <source>
        <dbReference type="ARBA" id="ARBA00022519"/>
    </source>
</evidence>
<protein>
    <submittedName>
        <fullName evidence="3">Glycosyltransferase</fullName>
    </submittedName>
</protein>